<dbReference type="GO" id="GO:0005737">
    <property type="term" value="C:cytoplasm"/>
    <property type="evidence" value="ECO:0007669"/>
    <property type="project" value="UniProtKB-SubCell"/>
</dbReference>
<dbReference type="InterPro" id="IPR027417">
    <property type="entry name" value="P-loop_NTPase"/>
</dbReference>
<dbReference type="AlphaFoldDB" id="A0A9X4JCL9"/>
<dbReference type="PANTHER" id="PTHR33540">
    <property type="entry name" value="TRNA THREONYLCARBAMOYLADENOSINE BIOSYNTHESIS PROTEIN TSAE"/>
    <property type="match status" value="1"/>
</dbReference>
<dbReference type="Proteomes" id="UP001142444">
    <property type="component" value="Unassembled WGS sequence"/>
</dbReference>
<keyword evidence="9" id="KW-0460">Magnesium</keyword>
<dbReference type="Pfam" id="PF02367">
    <property type="entry name" value="TsaE"/>
    <property type="match status" value="1"/>
</dbReference>
<evidence type="ECO:0000256" key="1">
    <source>
        <dbReference type="ARBA" id="ARBA00004496"/>
    </source>
</evidence>
<evidence type="ECO:0000256" key="2">
    <source>
        <dbReference type="ARBA" id="ARBA00007599"/>
    </source>
</evidence>
<dbReference type="EMBL" id="JAPHVQ010000001">
    <property type="protein sequence ID" value="MDE8033809.1"/>
    <property type="molecule type" value="Genomic_DNA"/>
</dbReference>
<dbReference type="GO" id="GO:0002949">
    <property type="term" value="P:tRNA threonylcarbamoyladenosine modification"/>
    <property type="evidence" value="ECO:0007669"/>
    <property type="project" value="InterPro"/>
</dbReference>
<dbReference type="GO" id="GO:0005524">
    <property type="term" value="F:ATP binding"/>
    <property type="evidence" value="ECO:0007669"/>
    <property type="project" value="UniProtKB-KW"/>
</dbReference>
<comment type="subcellular location">
    <subcellularLocation>
        <location evidence="1">Cytoplasm</location>
    </subcellularLocation>
</comment>
<keyword evidence="8" id="KW-0067">ATP-binding</keyword>
<evidence type="ECO:0000256" key="9">
    <source>
        <dbReference type="ARBA" id="ARBA00022842"/>
    </source>
</evidence>
<reference evidence="11" key="1">
    <citation type="submission" date="2022-11" db="EMBL/GenBank/DDBJ databases">
        <authorList>
            <person name="Kamali M."/>
            <person name="Peak L."/>
            <person name="Go Y.Y."/>
            <person name="Balasuriya U.B.R."/>
            <person name="Carossino M."/>
        </authorList>
    </citation>
    <scope>NUCLEOTIDE SEQUENCE</scope>
    <source>
        <strain evidence="11">4524</strain>
    </source>
</reference>
<dbReference type="SUPFAM" id="SSF52540">
    <property type="entry name" value="P-loop containing nucleoside triphosphate hydrolases"/>
    <property type="match status" value="1"/>
</dbReference>
<evidence type="ECO:0000256" key="3">
    <source>
        <dbReference type="ARBA" id="ARBA00019010"/>
    </source>
</evidence>
<dbReference type="GO" id="GO:0046872">
    <property type="term" value="F:metal ion binding"/>
    <property type="evidence" value="ECO:0007669"/>
    <property type="project" value="UniProtKB-KW"/>
</dbReference>
<organism evidence="11 12">
    <name type="scientific">Actinobacillus equuli subsp. equuli</name>
    <dbReference type="NCBI Taxonomy" id="202947"/>
    <lineage>
        <taxon>Bacteria</taxon>
        <taxon>Pseudomonadati</taxon>
        <taxon>Pseudomonadota</taxon>
        <taxon>Gammaproteobacteria</taxon>
        <taxon>Pasteurellales</taxon>
        <taxon>Pasteurellaceae</taxon>
        <taxon>Actinobacillus</taxon>
    </lineage>
</organism>
<dbReference type="PANTHER" id="PTHR33540:SF2">
    <property type="entry name" value="TRNA THREONYLCARBAMOYLADENOSINE BIOSYNTHESIS PROTEIN TSAE"/>
    <property type="match status" value="1"/>
</dbReference>
<evidence type="ECO:0000256" key="4">
    <source>
        <dbReference type="ARBA" id="ARBA00022490"/>
    </source>
</evidence>
<evidence type="ECO:0000256" key="6">
    <source>
        <dbReference type="ARBA" id="ARBA00022723"/>
    </source>
</evidence>
<comment type="similarity">
    <text evidence="2">Belongs to the TsaE family.</text>
</comment>
<dbReference type="InterPro" id="IPR003442">
    <property type="entry name" value="T6A_TsaE"/>
</dbReference>
<evidence type="ECO:0000256" key="5">
    <source>
        <dbReference type="ARBA" id="ARBA00022694"/>
    </source>
</evidence>
<dbReference type="RefSeq" id="WP_275217110.1">
    <property type="nucleotide sequence ID" value="NZ_JAPHVQ010000001.1"/>
</dbReference>
<protein>
    <recommendedName>
        <fullName evidence="3">tRNA threonylcarbamoyladenosine biosynthesis protein TsaE</fullName>
    </recommendedName>
    <alternativeName>
        <fullName evidence="10">t(6)A37 threonylcarbamoyladenosine biosynthesis protein TsaE</fullName>
    </alternativeName>
</protein>
<keyword evidence="4" id="KW-0963">Cytoplasm</keyword>
<keyword evidence="7" id="KW-0547">Nucleotide-binding</keyword>
<dbReference type="Gene3D" id="3.40.50.300">
    <property type="entry name" value="P-loop containing nucleotide triphosphate hydrolases"/>
    <property type="match status" value="1"/>
</dbReference>
<keyword evidence="12" id="KW-1185">Reference proteome</keyword>
<comment type="caution">
    <text evidence="11">The sequence shown here is derived from an EMBL/GenBank/DDBJ whole genome shotgun (WGS) entry which is preliminary data.</text>
</comment>
<proteinExistence type="inferred from homology"/>
<accession>A0A9X4JCL9</accession>
<evidence type="ECO:0000256" key="10">
    <source>
        <dbReference type="ARBA" id="ARBA00032441"/>
    </source>
</evidence>
<reference evidence="11" key="2">
    <citation type="journal article" date="2023" name="Pathogens">
        <title>Pathological Features and Genomic Characterization of an Actinobacillus equuli subsp. equuli Bearing Unique Virulence-Associated Genes from an Adult Horse with Pleuropneumonia.</title>
        <authorList>
            <person name="Kamali M."/>
            <person name="Carossino M."/>
            <person name="Del Piero F."/>
            <person name="Peak L."/>
            <person name="Mitchell M.S."/>
            <person name="Willette J."/>
            <person name="Baker R."/>
            <person name="Li F."/>
            <person name="Kenez A."/>
            <person name="Balasuriya U.B.R."/>
            <person name="Go Y.Y."/>
        </authorList>
    </citation>
    <scope>NUCLEOTIDE SEQUENCE</scope>
    <source>
        <strain evidence="11">4524</strain>
    </source>
</reference>
<keyword evidence="5" id="KW-0819">tRNA processing</keyword>
<evidence type="ECO:0000313" key="12">
    <source>
        <dbReference type="Proteomes" id="UP001142444"/>
    </source>
</evidence>
<evidence type="ECO:0000313" key="11">
    <source>
        <dbReference type="EMBL" id="MDE8033809.1"/>
    </source>
</evidence>
<keyword evidence="6" id="KW-0479">Metal-binding</keyword>
<gene>
    <name evidence="11" type="primary">tsaE</name>
    <name evidence="11" type="ORF">OQ257_01295</name>
</gene>
<dbReference type="NCBIfam" id="TIGR00150">
    <property type="entry name" value="T6A_YjeE"/>
    <property type="match status" value="1"/>
</dbReference>
<name>A0A9X4JCL9_ACTEU</name>
<evidence type="ECO:0000256" key="7">
    <source>
        <dbReference type="ARBA" id="ARBA00022741"/>
    </source>
</evidence>
<sequence>MSDSITFYFPTEQQMLQFGQVLAKHMQAYLDKSPQHALVIYLNGELGAGKTTLTRSIVREFGHIGNVKSPTYTLVEEYQLAPYALYHFDLYRLSDPEELEFMGIRDYFRPQTVCLLEWASRGKGMIPEADIIIQIDYAEEGRNITLLPQTAVGTQLLVNFNLN</sequence>
<evidence type="ECO:0000256" key="8">
    <source>
        <dbReference type="ARBA" id="ARBA00022840"/>
    </source>
</evidence>